<evidence type="ECO:0000313" key="2">
    <source>
        <dbReference type="Proteomes" id="UP000220922"/>
    </source>
</evidence>
<comment type="caution">
    <text evidence="1">The sequence shown here is derived from an EMBL/GenBank/DDBJ whole genome shotgun (WGS) entry which is preliminary data.</text>
</comment>
<gene>
    <name evidence="1" type="ORF">A9Q02_10610</name>
</gene>
<sequence length="118" mass="13132">MSVDQAHAVAQTTDVHAATQAFAAALRETTVFQRFEQTANDLRDDVVARCAIDAYQQRAQSLRALQTLGAVSAVECQLDLPPVLPHKRILLWRTRCLTKKRTILTKDRTRCCAAWPGA</sequence>
<protein>
    <submittedName>
        <fullName evidence="1">Uncharacterized protein</fullName>
    </submittedName>
</protein>
<accession>A0A2H3KPR5</accession>
<keyword evidence="2" id="KW-1185">Reference proteome</keyword>
<dbReference type="Gene3D" id="1.20.1500.10">
    <property type="entry name" value="YheA/YmcA-like"/>
    <property type="match status" value="1"/>
</dbReference>
<name>A0A2H3KPR5_9CHLR</name>
<reference evidence="1 2" key="1">
    <citation type="submission" date="2016-05" db="EMBL/GenBank/DDBJ databases">
        <authorList>
            <person name="Lavstsen T."/>
            <person name="Jespersen J.S."/>
        </authorList>
    </citation>
    <scope>NUCLEOTIDE SEQUENCE [LARGE SCALE GENOMIC DNA]</scope>
    <source>
        <strain evidence="1 2">B7-9</strain>
    </source>
</reference>
<dbReference type="AlphaFoldDB" id="A0A2H3KPR5"/>
<proteinExistence type="predicted"/>
<dbReference type="EMBL" id="LYXE01000050">
    <property type="protein sequence ID" value="PDW00261.1"/>
    <property type="molecule type" value="Genomic_DNA"/>
</dbReference>
<evidence type="ECO:0000313" key="1">
    <source>
        <dbReference type="EMBL" id="PDW00261.1"/>
    </source>
</evidence>
<dbReference type="RefSeq" id="WP_097651218.1">
    <property type="nucleotide sequence ID" value="NZ_LYXE01000050.1"/>
</dbReference>
<organism evidence="1 2">
    <name type="scientific">Candidatus Chloroploca asiatica</name>
    <dbReference type="NCBI Taxonomy" id="1506545"/>
    <lineage>
        <taxon>Bacteria</taxon>
        <taxon>Bacillati</taxon>
        <taxon>Chloroflexota</taxon>
        <taxon>Chloroflexia</taxon>
        <taxon>Chloroflexales</taxon>
        <taxon>Chloroflexineae</taxon>
        <taxon>Oscillochloridaceae</taxon>
        <taxon>Candidatus Chloroploca</taxon>
    </lineage>
</organism>
<dbReference type="Proteomes" id="UP000220922">
    <property type="component" value="Unassembled WGS sequence"/>
</dbReference>
<dbReference type="InterPro" id="IPR023378">
    <property type="entry name" value="YheA/YmcA-like_dom_sf"/>
</dbReference>